<keyword evidence="8" id="KW-1185">Reference proteome</keyword>
<evidence type="ECO:0000256" key="4">
    <source>
        <dbReference type="ARBA" id="ARBA00022989"/>
    </source>
</evidence>
<comment type="caution">
    <text evidence="7">The sequence shown here is derived from an EMBL/GenBank/DDBJ whole genome shotgun (WGS) entry which is preliminary data.</text>
</comment>
<accession>A0A8K0RYH7</accession>
<dbReference type="InterPro" id="IPR009311">
    <property type="entry name" value="IFI6/IFI27-like"/>
</dbReference>
<dbReference type="PANTHER" id="PTHR16932:SF18">
    <property type="entry name" value="INTERFERON, ALPHA-INDUCIBLE PROTEIN 27-LIKE 2"/>
    <property type="match status" value="1"/>
</dbReference>
<dbReference type="Gene3D" id="6.10.110.10">
    <property type="match status" value="1"/>
</dbReference>
<dbReference type="PANTHER" id="PTHR16932">
    <property type="entry name" value="INTERFERON ALPHA-INDUCIBLE PROTEIN 27"/>
    <property type="match status" value="1"/>
</dbReference>
<dbReference type="InterPro" id="IPR038213">
    <property type="entry name" value="IFI6/IFI27-like_sf"/>
</dbReference>
<name>A0A8K0RYH7_9HYPO</name>
<keyword evidence="3 6" id="KW-0812">Transmembrane</keyword>
<comment type="subcellular location">
    <subcellularLocation>
        <location evidence="1">Membrane</location>
        <topology evidence="1">Multi-pass membrane protein</topology>
    </subcellularLocation>
</comment>
<gene>
    <name evidence="7" type="ORF">BKA59DRAFT_474477</name>
</gene>
<comment type="similarity">
    <text evidence="2">Belongs to the IFI6/IFI27 family.</text>
</comment>
<evidence type="ECO:0000256" key="5">
    <source>
        <dbReference type="ARBA" id="ARBA00023136"/>
    </source>
</evidence>
<dbReference type="GO" id="GO:0016020">
    <property type="term" value="C:membrane"/>
    <property type="evidence" value="ECO:0007669"/>
    <property type="project" value="UniProtKB-SubCell"/>
</dbReference>
<dbReference type="Pfam" id="PF06140">
    <property type="entry name" value="Ifi-6-16"/>
    <property type="match status" value="1"/>
</dbReference>
<evidence type="ECO:0000256" key="1">
    <source>
        <dbReference type="ARBA" id="ARBA00004141"/>
    </source>
</evidence>
<feature type="transmembrane region" description="Helical" evidence="6">
    <location>
        <begin position="35"/>
        <end position="58"/>
    </location>
</feature>
<dbReference type="EMBL" id="JAGPXF010000003">
    <property type="protein sequence ID" value="KAH7252397.1"/>
    <property type="molecule type" value="Genomic_DNA"/>
</dbReference>
<keyword evidence="5 6" id="KW-0472">Membrane</keyword>
<evidence type="ECO:0000256" key="2">
    <source>
        <dbReference type="ARBA" id="ARBA00007262"/>
    </source>
</evidence>
<dbReference type="AlphaFoldDB" id="A0A8K0RYH7"/>
<evidence type="ECO:0000313" key="8">
    <source>
        <dbReference type="Proteomes" id="UP000813427"/>
    </source>
</evidence>
<evidence type="ECO:0000313" key="7">
    <source>
        <dbReference type="EMBL" id="KAH7252397.1"/>
    </source>
</evidence>
<reference evidence="7" key="1">
    <citation type="journal article" date="2021" name="Nat. Commun.">
        <title>Genetic determinants of endophytism in the Arabidopsis root mycobiome.</title>
        <authorList>
            <person name="Mesny F."/>
            <person name="Miyauchi S."/>
            <person name="Thiergart T."/>
            <person name="Pickel B."/>
            <person name="Atanasova L."/>
            <person name="Karlsson M."/>
            <person name="Huettel B."/>
            <person name="Barry K.W."/>
            <person name="Haridas S."/>
            <person name="Chen C."/>
            <person name="Bauer D."/>
            <person name="Andreopoulos W."/>
            <person name="Pangilinan J."/>
            <person name="LaButti K."/>
            <person name="Riley R."/>
            <person name="Lipzen A."/>
            <person name="Clum A."/>
            <person name="Drula E."/>
            <person name="Henrissat B."/>
            <person name="Kohler A."/>
            <person name="Grigoriev I.V."/>
            <person name="Martin F.M."/>
            <person name="Hacquard S."/>
        </authorList>
    </citation>
    <scope>NUCLEOTIDE SEQUENCE</scope>
    <source>
        <strain evidence="7">MPI-SDFR-AT-0068</strain>
    </source>
</reference>
<proteinExistence type="inferred from homology"/>
<evidence type="ECO:0000256" key="6">
    <source>
        <dbReference type="SAM" id="Phobius"/>
    </source>
</evidence>
<organism evidence="7 8">
    <name type="scientific">Fusarium tricinctum</name>
    <dbReference type="NCBI Taxonomy" id="61284"/>
    <lineage>
        <taxon>Eukaryota</taxon>
        <taxon>Fungi</taxon>
        <taxon>Dikarya</taxon>
        <taxon>Ascomycota</taxon>
        <taxon>Pezizomycotina</taxon>
        <taxon>Sordariomycetes</taxon>
        <taxon>Hypocreomycetidae</taxon>
        <taxon>Hypocreales</taxon>
        <taxon>Nectriaceae</taxon>
        <taxon>Fusarium</taxon>
        <taxon>Fusarium tricinctum species complex</taxon>
    </lineage>
</organism>
<protein>
    <submittedName>
        <fullName evidence="7">Uncharacterized protein</fullName>
    </submittedName>
</protein>
<sequence length="195" mass="19836">MSYEKEPLILCLASTKASGRPVLAILHDSQRLALPFYATTLIFYSYFFSDKFISIISLDKRSYFFLKYSASCPSTQKMPALNNTSSTAAIVTGVAVIAVPALVAGPLLGILGFGAAGITAGSTAAGIQSGIGSVIAPGLFATLQSAGAGGYGVAAVHTVVQAAGVLVAAAGVAGNRAQDGDKDVHEDEDSDSNSN</sequence>
<keyword evidence="4 6" id="KW-1133">Transmembrane helix</keyword>
<dbReference type="Proteomes" id="UP000813427">
    <property type="component" value="Unassembled WGS sequence"/>
</dbReference>
<evidence type="ECO:0000256" key="3">
    <source>
        <dbReference type="ARBA" id="ARBA00022692"/>
    </source>
</evidence>